<organism evidence="1 2">
    <name type="scientific">Rhynchophorus ferrugineus</name>
    <name type="common">Red palm weevil</name>
    <name type="synonym">Curculio ferrugineus</name>
    <dbReference type="NCBI Taxonomy" id="354439"/>
    <lineage>
        <taxon>Eukaryota</taxon>
        <taxon>Metazoa</taxon>
        <taxon>Ecdysozoa</taxon>
        <taxon>Arthropoda</taxon>
        <taxon>Hexapoda</taxon>
        <taxon>Insecta</taxon>
        <taxon>Pterygota</taxon>
        <taxon>Neoptera</taxon>
        <taxon>Endopterygota</taxon>
        <taxon>Coleoptera</taxon>
        <taxon>Polyphaga</taxon>
        <taxon>Cucujiformia</taxon>
        <taxon>Curculionidae</taxon>
        <taxon>Dryophthorinae</taxon>
        <taxon>Rhynchophorus</taxon>
    </lineage>
</organism>
<evidence type="ECO:0000313" key="1">
    <source>
        <dbReference type="EMBL" id="KAF7284992.1"/>
    </source>
</evidence>
<sequence>MFIFITETRLGDSGIGKTLSAEMFGSSEDLLEHVSHRAKKVRWTSVTGIDVESKGVQVYLVQPLNQLPGTEAH</sequence>
<dbReference type="EMBL" id="JAACXV010000062">
    <property type="protein sequence ID" value="KAF7284992.1"/>
    <property type="molecule type" value="Genomic_DNA"/>
</dbReference>
<gene>
    <name evidence="1" type="ORF">GWI33_012312</name>
</gene>
<keyword evidence="2" id="KW-1185">Reference proteome</keyword>
<dbReference type="Proteomes" id="UP000625711">
    <property type="component" value="Unassembled WGS sequence"/>
</dbReference>
<evidence type="ECO:0000313" key="2">
    <source>
        <dbReference type="Proteomes" id="UP000625711"/>
    </source>
</evidence>
<name>A0A834IU01_RHYFE</name>
<comment type="caution">
    <text evidence="1">The sequence shown here is derived from an EMBL/GenBank/DDBJ whole genome shotgun (WGS) entry which is preliminary data.</text>
</comment>
<dbReference type="AlphaFoldDB" id="A0A834IU01"/>
<protein>
    <submittedName>
        <fullName evidence="1">Uncharacterized protein</fullName>
    </submittedName>
</protein>
<reference evidence="1" key="1">
    <citation type="submission" date="2020-08" db="EMBL/GenBank/DDBJ databases">
        <title>Genome sequencing and assembly of the red palm weevil Rhynchophorus ferrugineus.</title>
        <authorList>
            <person name="Dias G.B."/>
            <person name="Bergman C.M."/>
            <person name="Manee M."/>
        </authorList>
    </citation>
    <scope>NUCLEOTIDE SEQUENCE</scope>
    <source>
        <strain evidence="1">AA-2017</strain>
        <tissue evidence="1">Whole larva</tissue>
    </source>
</reference>
<proteinExistence type="predicted"/>
<accession>A0A834IU01</accession>